<organism evidence="1 2">
    <name type="scientific">Trichonephila clavipes</name>
    <name type="common">Golden silk orbweaver</name>
    <name type="synonym">Nephila clavipes</name>
    <dbReference type="NCBI Taxonomy" id="2585209"/>
    <lineage>
        <taxon>Eukaryota</taxon>
        <taxon>Metazoa</taxon>
        <taxon>Ecdysozoa</taxon>
        <taxon>Arthropoda</taxon>
        <taxon>Chelicerata</taxon>
        <taxon>Arachnida</taxon>
        <taxon>Araneae</taxon>
        <taxon>Araneomorphae</taxon>
        <taxon>Entelegynae</taxon>
        <taxon>Araneoidea</taxon>
        <taxon>Nephilidae</taxon>
        <taxon>Trichonephila</taxon>
    </lineage>
</organism>
<name>A0A8X6S4Y1_TRICX</name>
<dbReference type="GO" id="GO:0003676">
    <property type="term" value="F:nucleic acid binding"/>
    <property type="evidence" value="ECO:0007669"/>
    <property type="project" value="InterPro"/>
</dbReference>
<proteinExistence type="predicted"/>
<reference evidence="1" key="1">
    <citation type="submission" date="2020-08" db="EMBL/GenBank/DDBJ databases">
        <title>Multicomponent nature underlies the extraordinary mechanical properties of spider dragline silk.</title>
        <authorList>
            <person name="Kono N."/>
            <person name="Nakamura H."/>
            <person name="Mori M."/>
            <person name="Yoshida Y."/>
            <person name="Ohtoshi R."/>
            <person name="Malay A.D."/>
            <person name="Moran D.A.P."/>
            <person name="Tomita M."/>
            <person name="Numata K."/>
            <person name="Arakawa K."/>
        </authorList>
    </citation>
    <scope>NUCLEOTIDE SEQUENCE</scope>
</reference>
<comment type="caution">
    <text evidence="1">The sequence shown here is derived from an EMBL/GenBank/DDBJ whole genome shotgun (WGS) entry which is preliminary data.</text>
</comment>
<accession>A0A8X6S4Y1</accession>
<protein>
    <submittedName>
        <fullName evidence="1">Putative transposase like protein</fullName>
    </submittedName>
</protein>
<evidence type="ECO:0000313" key="2">
    <source>
        <dbReference type="Proteomes" id="UP000887159"/>
    </source>
</evidence>
<dbReference type="Gene3D" id="3.30.420.10">
    <property type="entry name" value="Ribonuclease H-like superfamily/Ribonuclease H"/>
    <property type="match status" value="1"/>
</dbReference>
<dbReference type="InterPro" id="IPR036397">
    <property type="entry name" value="RNaseH_sf"/>
</dbReference>
<gene>
    <name evidence="1" type="primary">KGM_214327</name>
    <name evidence="1" type="ORF">TNCV_419651</name>
</gene>
<sequence length="159" mass="18628">MKAKRLNWAKQWRNKDVDFWRSTVKHPTKIMIWSVISRRLYVVKGMMRQEQYKDILQNPLIPQLEEWFSNGEPCIFMQDGAPCHTARSIKDFLAEQNIPLLDWPADDIGRLHIIDGTLNVIKYIDTILEPKLVSSIRDLFTSNASFNFQPDSSHCHTVK</sequence>
<dbReference type="EMBL" id="BMAU01021245">
    <property type="protein sequence ID" value="GFY04710.1"/>
    <property type="molecule type" value="Genomic_DNA"/>
</dbReference>
<evidence type="ECO:0000313" key="1">
    <source>
        <dbReference type="EMBL" id="GFY04710.1"/>
    </source>
</evidence>
<dbReference type="AlphaFoldDB" id="A0A8X6S4Y1"/>
<keyword evidence="2" id="KW-1185">Reference proteome</keyword>
<dbReference type="Proteomes" id="UP000887159">
    <property type="component" value="Unassembled WGS sequence"/>
</dbReference>